<dbReference type="AlphaFoldDB" id="A0A6A1TWN6"/>
<sequence>MQQRTRQVSDEERLVKLEELAAHQAKVIEELSDQLAEQWKVMEQTRAKLDRLTERFLSLEESSLDAPAITKPPHY</sequence>
<dbReference type="GeneID" id="24255589"/>
<proteinExistence type="inferred from homology"/>
<dbReference type="RefSeq" id="WP_151045690.1">
    <property type="nucleotide sequence ID" value="NZ_VZUL01000002.1"/>
</dbReference>
<gene>
    <name evidence="1" type="primary">slyX</name>
    <name evidence="3" type="ORF">F4V91_23525</name>
</gene>
<evidence type="ECO:0000256" key="1">
    <source>
        <dbReference type="HAMAP-Rule" id="MF_00715"/>
    </source>
</evidence>
<keyword evidence="2" id="KW-0175">Coiled coil</keyword>
<protein>
    <recommendedName>
        <fullName evidence="1">Protein SlyX homolog</fullName>
    </recommendedName>
</protein>
<evidence type="ECO:0000313" key="3">
    <source>
        <dbReference type="EMBL" id="KAB1089052.1"/>
    </source>
</evidence>
<evidence type="ECO:0000256" key="2">
    <source>
        <dbReference type="SAM" id="Coils"/>
    </source>
</evidence>
<name>A0A6A1TWN6_NEOGA</name>
<dbReference type="PANTHER" id="PTHR36508:SF1">
    <property type="entry name" value="PROTEIN SLYX"/>
    <property type="match status" value="1"/>
</dbReference>
<dbReference type="EMBL" id="VZUL01000002">
    <property type="protein sequence ID" value="KAB1089052.1"/>
    <property type="molecule type" value="Genomic_DNA"/>
</dbReference>
<evidence type="ECO:0000313" key="4">
    <source>
        <dbReference type="Proteomes" id="UP000386575"/>
    </source>
</evidence>
<feature type="coiled-coil region" evidence="2">
    <location>
        <begin position="14"/>
        <end position="62"/>
    </location>
</feature>
<dbReference type="InterPro" id="IPR007236">
    <property type="entry name" value="SlyX"/>
</dbReference>
<dbReference type="Proteomes" id="UP000386575">
    <property type="component" value="Unassembled WGS sequence"/>
</dbReference>
<accession>A0A6A1TWN6</accession>
<dbReference type="PANTHER" id="PTHR36508">
    <property type="entry name" value="PROTEIN SLYX"/>
    <property type="match status" value="1"/>
</dbReference>
<dbReference type="Pfam" id="PF04102">
    <property type="entry name" value="SlyX"/>
    <property type="match status" value="1"/>
</dbReference>
<organism evidence="3 4">
    <name type="scientific">Neorhizobium galegae</name>
    <name type="common">Rhizobium galegae</name>
    <dbReference type="NCBI Taxonomy" id="399"/>
    <lineage>
        <taxon>Bacteria</taxon>
        <taxon>Pseudomonadati</taxon>
        <taxon>Pseudomonadota</taxon>
        <taxon>Alphaproteobacteria</taxon>
        <taxon>Hyphomicrobiales</taxon>
        <taxon>Rhizobiaceae</taxon>
        <taxon>Rhizobium/Agrobacterium group</taxon>
        <taxon>Neorhizobium</taxon>
    </lineage>
</organism>
<comment type="similarity">
    <text evidence="1">Belongs to the SlyX family.</text>
</comment>
<comment type="caution">
    <text evidence="3">The sequence shown here is derived from an EMBL/GenBank/DDBJ whole genome shotgun (WGS) entry which is preliminary data.</text>
</comment>
<dbReference type="HAMAP" id="MF_00715">
    <property type="entry name" value="SlyX"/>
    <property type="match status" value="1"/>
</dbReference>
<reference evidence="3 4" key="1">
    <citation type="submission" date="2019-09" db="EMBL/GenBank/DDBJ databases">
        <title>Genome sequencing of Ng87 strain.</title>
        <authorList>
            <person name="Karasev E.S."/>
            <person name="Andronov E."/>
        </authorList>
    </citation>
    <scope>NUCLEOTIDE SEQUENCE [LARGE SCALE GENOMIC DNA]</scope>
    <source>
        <strain evidence="3 4">Ng87</strain>
    </source>
</reference>
<dbReference type="NCBIfam" id="NF001962">
    <property type="entry name" value="PRK00736.1"/>
    <property type="match status" value="1"/>
</dbReference>